<evidence type="ECO:0000313" key="2">
    <source>
        <dbReference type="EMBL" id="CAK9270815.1"/>
    </source>
</evidence>
<gene>
    <name evidence="2" type="ORF">CSSPJE1EN1_LOCUS16293</name>
</gene>
<reference evidence="2" key="1">
    <citation type="submission" date="2024-02" db="EMBL/GenBank/DDBJ databases">
        <authorList>
            <consortium name="ELIXIR-Norway"/>
            <consortium name="Elixir Norway"/>
        </authorList>
    </citation>
    <scope>NUCLEOTIDE SEQUENCE</scope>
</reference>
<sequence>MSHGYQQTQGPWGRCVWGEHDGFSFCDGLATGIKGLKIKSQSRALWSLSVEYDACGQSFQSVPHGEPPPYVKDLQGDEVSFTCISPGEKLVCVTSLTFKSNIKTYGPYGNPERGTHFKSGIGKIMGFWGRSCWGLDQIGAFITNIH</sequence>
<organism evidence="2 3">
    <name type="scientific">Sphagnum jensenii</name>
    <dbReference type="NCBI Taxonomy" id="128206"/>
    <lineage>
        <taxon>Eukaryota</taxon>
        <taxon>Viridiplantae</taxon>
        <taxon>Streptophyta</taxon>
        <taxon>Embryophyta</taxon>
        <taxon>Bryophyta</taxon>
        <taxon>Sphagnophytina</taxon>
        <taxon>Sphagnopsida</taxon>
        <taxon>Sphagnales</taxon>
        <taxon>Sphagnaceae</taxon>
        <taxon>Sphagnum</taxon>
    </lineage>
</organism>
<dbReference type="InterPro" id="IPR036404">
    <property type="entry name" value="Jacalin-like_lectin_dom_sf"/>
</dbReference>
<dbReference type="PANTHER" id="PTHR47293">
    <property type="entry name" value="JACALIN-RELATED LECTIN 3"/>
    <property type="match status" value="1"/>
</dbReference>
<proteinExistence type="predicted"/>
<dbReference type="EMBL" id="OZ020098">
    <property type="protein sequence ID" value="CAK9270815.1"/>
    <property type="molecule type" value="Genomic_DNA"/>
</dbReference>
<keyword evidence="3" id="KW-1185">Reference proteome</keyword>
<dbReference type="Pfam" id="PF01419">
    <property type="entry name" value="Jacalin"/>
    <property type="match status" value="1"/>
</dbReference>
<dbReference type="SUPFAM" id="SSF51101">
    <property type="entry name" value="Mannose-binding lectins"/>
    <property type="match status" value="1"/>
</dbReference>
<dbReference type="SMART" id="SM00915">
    <property type="entry name" value="Jacalin"/>
    <property type="match status" value="1"/>
</dbReference>
<evidence type="ECO:0000259" key="1">
    <source>
        <dbReference type="PROSITE" id="PS51752"/>
    </source>
</evidence>
<evidence type="ECO:0000313" key="3">
    <source>
        <dbReference type="Proteomes" id="UP001497444"/>
    </source>
</evidence>
<dbReference type="PANTHER" id="PTHR47293:SF43">
    <property type="entry name" value="PENTATRICOPEPTIDE REPEAT-CONTAINING PROTEIN DWY1, CHLOROPLASTIC"/>
    <property type="match status" value="1"/>
</dbReference>
<feature type="domain" description="Jacalin-type lectin" evidence="1">
    <location>
        <begin position="6"/>
        <end position="144"/>
    </location>
</feature>
<dbReference type="PROSITE" id="PS51752">
    <property type="entry name" value="JACALIN_LECTIN"/>
    <property type="match status" value="1"/>
</dbReference>
<dbReference type="Proteomes" id="UP001497444">
    <property type="component" value="Chromosome 3"/>
</dbReference>
<name>A0ABP0WVE6_9BRYO</name>
<dbReference type="Gene3D" id="2.100.10.30">
    <property type="entry name" value="Jacalin-like lectin domain"/>
    <property type="match status" value="1"/>
</dbReference>
<dbReference type="InterPro" id="IPR001229">
    <property type="entry name" value="Jacalin-like_lectin_dom"/>
</dbReference>
<accession>A0ABP0WVE6</accession>
<protein>
    <recommendedName>
        <fullName evidence="1">Jacalin-type lectin domain-containing protein</fullName>
    </recommendedName>
</protein>